<keyword evidence="2" id="KW-1185">Reference proteome</keyword>
<name>A0ABS3YRE0_9BACT</name>
<dbReference type="Proteomes" id="UP000677244">
    <property type="component" value="Unassembled WGS sequence"/>
</dbReference>
<dbReference type="Gene3D" id="3.30.420.40">
    <property type="match status" value="2"/>
</dbReference>
<comment type="caution">
    <text evidence="1">The sequence shown here is derived from an EMBL/GenBank/DDBJ whole genome shotgun (WGS) entry which is preliminary data.</text>
</comment>
<dbReference type="PANTHER" id="PTHR30605:SF0">
    <property type="entry name" value="ANHYDRO-N-ACETYLMURAMIC ACID KINASE"/>
    <property type="match status" value="1"/>
</dbReference>
<dbReference type="InterPro" id="IPR005338">
    <property type="entry name" value="Anhydro_N_Ac-Mur_kinase"/>
</dbReference>
<dbReference type="EC" id="2.7.1.170" evidence="1"/>
<protein>
    <submittedName>
        <fullName evidence="1">Anhydro-N-acetylmuramic acid kinase</fullName>
        <ecNumber evidence="1">2.7.1.170</ecNumber>
    </submittedName>
</protein>
<dbReference type="GO" id="GO:0016301">
    <property type="term" value="F:kinase activity"/>
    <property type="evidence" value="ECO:0007669"/>
    <property type="project" value="UniProtKB-KW"/>
</dbReference>
<gene>
    <name evidence="1" type="ORF">J7I42_09070</name>
</gene>
<organism evidence="1 2">
    <name type="scientific">Niastella soli</name>
    <dbReference type="NCBI Taxonomy" id="2821487"/>
    <lineage>
        <taxon>Bacteria</taxon>
        <taxon>Pseudomonadati</taxon>
        <taxon>Bacteroidota</taxon>
        <taxon>Chitinophagia</taxon>
        <taxon>Chitinophagales</taxon>
        <taxon>Chitinophagaceae</taxon>
        <taxon>Niastella</taxon>
    </lineage>
</organism>
<dbReference type="Pfam" id="PF03702">
    <property type="entry name" value="AnmK"/>
    <property type="match status" value="1"/>
</dbReference>
<dbReference type="PANTHER" id="PTHR30605">
    <property type="entry name" value="ANHYDRO-N-ACETYLMURAMIC ACID KINASE"/>
    <property type="match status" value="1"/>
</dbReference>
<dbReference type="RefSeq" id="WP_209138454.1">
    <property type="nucleotide sequence ID" value="NZ_JAGHKO010000001.1"/>
</dbReference>
<accession>A0ABS3YRE0</accession>
<dbReference type="InterPro" id="IPR043129">
    <property type="entry name" value="ATPase_NBD"/>
</dbReference>
<dbReference type="SUPFAM" id="SSF53067">
    <property type="entry name" value="Actin-like ATPase domain"/>
    <property type="match status" value="1"/>
</dbReference>
<reference evidence="1 2" key="1">
    <citation type="submission" date="2021-03" db="EMBL/GenBank/DDBJ databases">
        <title>Assistant Professor.</title>
        <authorList>
            <person name="Huq M.A."/>
        </authorList>
    </citation>
    <scope>NUCLEOTIDE SEQUENCE [LARGE SCALE GENOMIC DNA]</scope>
    <source>
        <strain evidence="1 2">MAH-29</strain>
    </source>
</reference>
<dbReference type="EMBL" id="JAGHKO010000001">
    <property type="protein sequence ID" value="MBO9200409.1"/>
    <property type="molecule type" value="Genomic_DNA"/>
</dbReference>
<sequence length="367" mass="40041">MIYRAIGLMSGSSLDGLDIAFIEFHESKGVWEYEIKAADCYPYGEEWVQKLRGAIQLNALDYQLLHTEYGHYIGEQVNAFIERHNLQYQVQLIASHGHTTFHAPAKKMTGQLGDGAAIAAVTGINVVSDLRAMDIALGGQGAPIVPIGEKLLLGNYTFFLNLGGIANISYNHPDQYLAFDVCPANRVLNMLAHDEGKTYDDGGQLAASGNLHPNLLKLLNELDYYRLPYPKSLANDFGTDVVYPLLKSSGIPTADALRTMVEHIAEQTAATIQTLLSNHKLETTSYQLLATGGGAHNTFLLERLQTALQPLGVEIVTTDKNLIDFKEALIMALIGVLRWREENNVLASVTGASRSSIGGAVWIGQEA</sequence>
<keyword evidence="1" id="KW-0418">Kinase</keyword>
<dbReference type="NCBIfam" id="NF007144">
    <property type="entry name" value="PRK09585.2-3"/>
    <property type="match status" value="1"/>
</dbReference>
<evidence type="ECO:0000313" key="2">
    <source>
        <dbReference type="Proteomes" id="UP000677244"/>
    </source>
</evidence>
<proteinExistence type="predicted"/>
<keyword evidence="1" id="KW-0808">Transferase</keyword>
<evidence type="ECO:0000313" key="1">
    <source>
        <dbReference type="EMBL" id="MBO9200409.1"/>
    </source>
</evidence>